<evidence type="ECO:0000313" key="15">
    <source>
        <dbReference type="EMBL" id="KSV60124.1"/>
    </source>
</evidence>
<gene>
    <name evidence="13" type="primary">hisI</name>
    <name evidence="13" type="synonym">hisIE</name>
    <name evidence="15" type="ORF">ASU35_06815</name>
</gene>
<dbReference type="SUPFAM" id="SSF101386">
    <property type="entry name" value="all-alpha NTP pyrophosphatases"/>
    <property type="match status" value="1"/>
</dbReference>
<dbReference type="EC" id="3.6.1.31" evidence="13"/>
<evidence type="ECO:0000256" key="11">
    <source>
        <dbReference type="ARBA" id="ARBA00023102"/>
    </source>
</evidence>
<dbReference type="HAMAP" id="MF_01020">
    <property type="entry name" value="HisE"/>
    <property type="match status" value="1"/>
</dbReference>
<dbReference type="UniPathway" id="UPA00031">
    <property type="reaction ID" value="UER00007"/>
</dbReference>
<dbReference type="GO" id="GO:0005524">
    <property type="term" value="F:ATP binding"/>
    <property type="evidence" value="ECO:0007669"/>
    <property type="project" value="UniProtKB-KW"/>
</dbReference>
<feature type="region of interest" description="Phosphoribosyl-ATP pyrophosphohydrolase" evidence="13">
    <location>
        <begin position="106"/>
        <end position="193"/>
    </location>
</feature>
<dbReference type="Gene3D" id="1.10.287.1080">
    <property type="entry name" value="MazG-like"/>
    <property type="match status" value="1"/>
</dbReference>
<evidence type="ECO:0000256" key="12">
    <source>
        <dbReference type="ARBA" id="ARBA00023268"/>
    </source>
</evidence>
<dbReference type="EMBL" id="LNAM01000046">
    <property type="protein sequence ID" value="KSV60124.1"/>
    <property type="molecule type" value="Genomic_DNA"/>
</dbReference>
<comment type="pathway">
    <text evidence="3 13">Amino-acid biosynthesis; L-histidine biosynthesis; L-histidine from 5-phospho-alpha-D-ribose 1-diphosphate: step 3/9.</text>
</comment>
<evidence type="ECO:0000259" key="14">
    <source>
        <dbReference type="Pfam" id="PF01502"/>
    </source>
</evidence>
<dbReference type="AlphaFoldDB" id="A0A0V8QHZ7"/>
<accession>A0A0V8QHZ7</accession>
<dbReference type="FunFam" id="3.10.20.810:FF:000001">
    <property type="entry name" value="Histidine biosynthesis bifunctional protein HisIE"/>
    <property type="match status" value="1"/>
</dbReference>
<dbReference type="GO" id="GO:0000105">
    <property type="term" value="P:L-histidine biosynthetic process"/>
    <property type="evidence" value="ECO:0007669"/>
    <property type="project" value="UniProtKB-UniRule"/>
</dbReference>
<keyword evidence="10 13" id="KW-0067">ATP-binding</keyword>
<dbReference type="GO" id="GO:0004635">
    <property type="term" value="F:phosphoribosyl-AMP cyclohydrolase activity"/>
    <property type="evidence" value="ECO:0007669"/>
    <property type="project" value="UniProtKB-UniRule"/>
</dbReference>
<keyword evidence="11 13" id="KW-0368">Histidine biosynthesis</keyword>
<evidence type="ECO:0000256" key="5">
    <source>
        <dbReference type="ARBA" id="ARBA00007731"/>
    </source>
</evidence>
<dbReference type="HAMAP" id="MF_01019">
    <property type="entry name" value="HisIE"/>
    <property type="match status" value="1"/>
</dbReference>
<comment type="similarity">
    <text evidence="6 13">In the N-terminal section; belongs to the PRA-CH family.</text>
</comment>
<evidence type="ECO:0000256" key="1">
    <source>
        <dbReference type="ARBA" id="ARBA00000024"/>
    </source>
</evidence>
<dbReference type="CDD" id="cd11534">
    <property type="entry name" value="NTP-PPase_HisIE_like"/>
    <property type="match status" value="1"/>
</dbReference>
<dbReference type="GO" id="GO:0004636">
    <property type="term" value="F:phosphoribosyl-ATP diphosphatase activity"/>
    <property type="evidence" value="ECO:0007669"/>
    <property type="project" value="UniProtKB-UniRule"/>
</dbReference>
<protein>
    <recommendedName>
        <fullName evidence="13">Histidine biosynthesis bifunctional protein HisIE</fullName>
    </recommendedName>
    <domain>
        <recommendedName>
            <fullName evidence="13">Phosphoribosyl-AMP cyclohydrolase</fullName>
            <shortName evidence="13">PRA-CH</shortName>
            <ecNumber evidence="13">3.5.4.19</ecNumber>
        </recommendedName>
    </domain>
    <domain>
        <recommendedName>
            <fullName evidence="13">Phosphoribosyl-ATP pyrophosphatase</fullName>
            <shortName evidence="13">PRA-PH</shortName>
            <ecNumber evidence="13">3.6.1.31</ecNumber>
        </recommendedName>
    </domain>
</protein>
<evidence type="ECO:0000256" key="13">
    <source>
        <dbReference type="HAMAP-Rule" id="MF_01019"/>
    </source>
</evidence>
<feature type="domain" description="Phosphoribosyl-AMP cyclohydrolase" evidence="14">
    <location>
        <begin position="16"/>
        <end position="89"/>
    </location>
</feature>
<dbReference type="InterPro" id="IPR008179">
    <property type="entry name" value="HisE"/>
</dbReference>
<dbReference type="NCBIfam" id="NF002747">
    <property type="entry name" value="PRK02759.1"/>
    <property type="match status" value="1"/>
</dbReference>
<keyword evidence="16" id="KW-1185">Reference proteome</keyword>
<dbReference type="InterPro" id="IPR021130">
    <property type="entry name" value="PRib-ATP_PPHydrolase-like"/>
</dbReference>
<organism evidence="15 16">
    <name type="scientific">Acetivibrio ethanolgignens</name>
    <dbReference type="NCBI Taxonomy" id="290052"/>
    <lineage>
        <taxon>Bacteria</taxon>
        <taxon>Bacillati</taxon>
        <taxon>Bacillota</taxon>
        <taxon>Clostridia</taxon>
        <taxon>Eubacteriales</taxon>
        <taxon>Oscillospiraceae</taxon>
        <taxon>Acetivibrio</taxon>
    </lineage>
</organism>
<evidence type="ECO:0000256" key="7">
    <source>
        <dbReference type="ARBA" id="ARBA00022605"/>
    </source>
</evidence>
<dbReference type="SUPFAM" id="SSF141734">
    <property type="entry name" value="HisI-like"/>
    <property type="match status" value="1"/>
</dbReference>
<evidence type="ECO:0000256" key="2">
    <source>
        <dbReference type="ARBA" id="ARBA00001460"/>
    </source>
</evidence>
<dbReference type="InterPro" id="IPR002496">
    <property type="entry name" value="PRib_AMP_CycHydrolase_dom"/>
</dbReference>
<comment type="catalytic activity">
    <reaction evidence="2 13">
        <text>1-(5-phospho-beta-D-ribosyl)-ATP + H2O = 1-(5-phospho-beta-D-ribosyl)-5'-AMP + diphosphate + H(+)</text>
        <dbReference type="Rhea" id="RHEA:22828"/>
        <dbReference type="ChEBI" id="CHEBI:15377"/>
        <dbReference type="ChEBI" id="CHEBI:15378"/>
        <dbReference type="ChEBI" id="CHEBI:33019"/>
        <dbReference type="ChEBI" id="CHEBI:59457"/>
        <dbReference type="ChEBI" id="CHEBI:73183"/>
        <dbReference type="EC" id="3.6.1.31"/>
    </reaction>
</comment>
<evidence type="ECO:0000256" key="6">
    <source>
        <dbReference type="ARBA" id="ARBA00008299"/>
    </source>
</evidence>
<comment type="similarity">
    <text evidence="5 13">In the C-terminal section; belongs to the PRA-PH family.</text>
</comment>
<keyword evidence="9 13" id="KW-0378">Hydrolase</keyword>
<evidence type="ECO:0000256" key="9">
    <source>
        <dbReference type="ARBA" id="ARBA00022801"/>
    </source>
</evidence>
<keyword evidence="13" id="KW-0963">Cytoplasm</keyword>
<keyword evidence="8 13" id="KW-0547">Nucleotide-binding</keyword>
<proteinExistence type="inferred from homology"/>
<sequence length="193" mass="22337">MVPVITQDYKTGEVLMLAYMNEEAYQKTIETGKMVYYSRSRQKLWCKGETSGHHQYVKHLMIDCDSDTILAKVRQIGAACHTGHATCFFTDLVKKEYDDTNPLTVFQDVYDIIKDRKQNPKEGSYTNYLFDKGIDKILKKCGEEATEIVIAAKNPETEELKYEISDFLYHLMVLMAECGLSWNDVIKELAHRR</sequence>
<dbReference type="EC" id="3.5.4.19" evidence="13"/>
<comment type="pathway">
    <text evidence="4 13">Amino-acid biosynthesis; L-histidine biosynthesis; L-histidine from 5-phospho-alpha-D-ribose 1-diphosphate: step 2/9.</text>
</comment>
<dbReference type="Pfam" id="PF01503">
    <property type="entry name" value="PRA-PH"/>
    <property type="match status" value="1"/>
</dbReference>
<keyword evidence="12 13" id="KW-0511">Multifunctional enzyme</keyword>
<dbReference type="PANTHER" id="PTHR42945:SF1">
    <property type="entry name" value="HISTIDINE BIOSYNTHESIS BIFUNCTIONAL PROTEIN HIS7"/>
    <property type="match status" value="1"/>
</dbReference>
<dbReference type="Gene3D" id="3.10.20.810">
    <property type="entry name" value="Phosphoribosyl-AMP cyclohydrolase"/>
    <property type="match status" value="1"/>
</dbReference>
<evidence type="ECO:0000256" key="8">
    <source>
        <dbReference type="ARBA" id="ARBA00022741"/>
    </source>
</evidence>
<comment type="catalytic activity">
    <reaction evidence="1 13">
        <text>1-(5-phospho-beta-D-ribosyl)-5'-AMP + H2O = 1-(5-phospho-beta-D-ribosyl)-5-[(5-phospho-beta-D-ribosylamino)methylideneamino]imidazole-4-carboxamide</text>
        <dbReference type="Rhea" id="RHEA:20049"/>
        <dbReference type="ChEBI" id="CHEBI:15377"/>
        <dbReference type="ChEBI" id="CHEBI:58435"/>
        <dbReference type="ChEBI" id="CHEBI:59457"/>
        <dbReference type="EC" id="3.5.4.19"/>
    </reaction>
</comment>
<reference evidence="15 16" key="1">
    <citation type="submission" date="2015-11" db="EMBL/GenBank/DDBJ databases">
        <title>Butyribacter intestini gen. nov., sp. nov., a butyric acid-producing bacterium of the family Lachnospiraceae isolated from the human faeces.</title>
        <authorList>
            <person name="Zou Y."/>
            <person name="Xue W."/>
            <person name="Luo G."/>
            <person name="Lv M."/>
        </authorList>
    </citation>
    <scope>NUCLEOTIDE SEQUENCE [LARGE SCALE GENOMIC DNA]</scope>
    <source>
        <strain evidence="15 16">ACET-33324</strain>
    </source>
</reference>
<evidence type="ECO:0000256" key="4">
    <source>
        <dbReference type="ARBA" id="ARBA00005204"/>
    </source>
</evidence>
<dbReference type="PANTHER" id="PTHR42945">
    <property type="entry name" value="HISTIDINE BIOSYNTHESIS BIFUNCTIONAL PROTEIN"/>
    <property type="match status" value="1"/>
</dbReference>
<comment type="subcellular location">
    <subcellularLocation>
        <location evidence="13">Cytoplasm</location>
    </subcellularLocation>
</comment>
<dbReference type="Pfam" id="PF01502">
    <property type="entry name" value="PRA-CH"/>
    <property type="match status" value="1"/>
</dbReference>
<feature type="region of interest" description="Phosphoribosyl-AMP cyclohydrolase" evidence="13">
    <location>
        <begin position="1"/>
        <end position="105"/>
    </location>
</feature>
<dbReference type="GO" id="GO:0005737">
    <property type="term" value="C:cytoplasm"/>
    <property type="evidence" value="ECO:0007669"/>
    <property type="project" value="UniProtKB-SubCell"/>
</dbReference>
<evidence type="ECO:0000256" key="3">
    <source>
        <dbReference type="ARBA" id="ARBA00005169"/>
    </source>
</evidence>
<dbReference type="InterPro" id="IPR023019">
    <property type="entry name" value="His_synth_HisIE"/>
</dbReference>
<evidence type="ECO:0000313" key="16">
    <source>
        <dbReference type="Proteomes" id="UP000054874"/>
    </source>
</evidence>
<dbReference type="NCBIfam" id="TIGR03188">
    <property type="entry name" value="histidine_hisI"/>
    <property type="match status" value="1"/>
</dbReference>
<keyword evidence="7 13" id="KW-0028">Amino-acid biosynthesis</keyword>
<dbReference type="NCBIfam" id="NF000768">
    <property type="entry name" value="PRK00051.1"/>
    <property type="match status" value="1"/>
</dbReference>
<evidence type="ECO:0000256" key="10">
    <source>
        <dbReference type="ARBA" id="ARBA00022840"/>
    </source>
</evidence>
<comment type="caution">
    <text evidence="15">The sequence shown here is derived from an EMBL/GenBank/DDBJ whole genome shotgun (WGS) entry which is preliminary data.</text>
</comment>
<dbReference type="Proteomes" id="UP000054874">
    <property type="component" value="Unassembled WGS sequence"/>
</dbReference>
<dbReference type="InterPro" id="IPR038019">
    <property type="entry name" value="PRib_AMP_CycHydrolase_sf"/>
</dbReference>
<name>A0A0V8QHZ7_9FIRM</name>
<dbReference type="STRING" id="290052.ASU35_06815"/>